<feature type="signal peptide" evidence="6">
    <location>
        <begin position="1"/>
        <end position="22"/>
    </location>
</feature>
<evidence type="ECO:0000313" key="7">
    <source>
        <dbReference type="EMBL" id="GHE89860.1"/>
    </source>
</evidence>
<keyword evidence="1" id="KW-0813">Transport</keyword>
<accession>A0ABQ3ISW4</accession>
<dbReference type="PIRSF" id="PIRSF000027">
    <property type="entry name" value="Cytc_c_prime"/>
    <property type="match status" value="1"/>
</dbReference>
<keyword evidence="8" id="KW-1185">Reference proteome</keyword>
<dbReference type="InterPro" id="IPR012127">
    <property type="entry name" value="Cyt_c_prime"/>
</dbReference>
<name>A0ABQ3ISW4_9RHOB</name>
<evidence type="ECO:0000256" key="1">
    <source>
        <dbReference type="ARBA" id="ARBA00022448"/>
    </source>
</evidence>
<sequence length="159" mass="16432">MRKTLMTGLALCALSVGQLAIADNHISDKQIETAVKARKAHMQLYAFHLGTLGAMAKDEAPYDAEAAQSAADAIAALAGLPQSGYWLPGSDNGSFENTRALPAIWAEGSDVGKKAQEFSAAVMAMQTAAGSGVDGLKAAMGPLGGACSSCHKEYRQSDD</sequence>
<proteinExistence type="predicted"/>
<dbReference type="Pfam" id="PF01322">
    <property type="entry name" value="Cytochrom_C_2"/>
    <property type="match status" value="1"/>
</dbReference>
<dbReference type="EMBL" id="BNCH01000001">
    <property type="protein sequence ID" value="GHE89860.1"/>
    <property type="molecule type" value="Genomic_DNA"/>
</dbReference>
<dbReference type="Gene3D" id="1.20.120.10">
    <property type="entry name" value="Cytochrome c/b562"/>
    <property type="match status" value="1"/>
</dbReference>
<keyword evidence="3" id="KW-0479">Metal-binding</keyword>
<comment type="caution">
    <text evidence="7">The sequence shown here is derived from an EMBL/GenBank/DDBJ whole genome shotgun (WGS) entry which is preliminary data.</text>
</comment>
<dbReference type="InterPro" id="IPR010980">
    <property type="entry name" value="Cyt_c/b562"/>
</dbReference>
<evidence type="ECO:0000256" key="3">
    <source>
        <dbReference type="ARBA" id="ARBA00022723"/>
    </source>
</evidence>
<dbReference type="Proteomes" id="UP000609802">
    <property type="component" value="Unassembled WGS sequence"/>
</dbReference>
<evidence type="ECO:0000313" key="8">
    <source>
        <dbReference type="Proteomes" id="UP000609802"/>
    </source>
</evidence>
<evidence type="ECO:0000256" key="2">
    <source>
        <dbReference type="ARBA" id="ARBA00022617"/>
    </source>
</evidence>
<dbReference type="PROSITE" id="PS51009">
    <property type="entry name" value="CYTCII"/>
    <property type="match status" value="1"/>
</dbReference>
<gene>
    <name evidence="7" type="primary">cycF</name>
    <name evidence="7" type="ORF">GCM10016455_07710</name>
</gene>
<dbReference type="PRINTS" id="PR00608">
    <property type="entry name" value="CYTCHROMECII"/>
</dbReference>
<keyword evidence="2" id="KW-0349">Heme</keyword>
<keyword evidence="5" id="KW-0408">Iron</keyword>
<feature type="chain" id="PRO_5046659103" evidence="6">
    <location>
        <begin position="23"/>
        <end position="159"/>
    </location>
</feature>
<keyword evidence="6" id="KW-0732">Signal</keyword>
<evidence type="ECO:0000256" key="4">
    <source>
        <dbReference type="ARBA" id="ARBA00022982"/>
    </source>
</evidence>
<evidence type="ECO:0000256" key="6">
    <source>
        <dbReference type="SAM" id="SignalP"/>
    </source>
</evidence>
<dbReference type="InterPro" id="IPR002321">
    <property type="entry name" value="Cyt_c_II"/>
</dbReference>
<dbReference type="InterPro" id="IPR015984">
    <property type="entry name" value="Cyt_c_prime_subgr"/>
</dbReference>
<evidence type="ECO:0000256" key="5">
    <source>
        <dbReference type="ARBA" id="ARBA00023004"/>
    </source>
</evidence>
<keyword evidence="4" id="KW-0249">Electron transport</keyword>
<organism evidence="7 8">
    <name type="scientific">Aliiroseovarius zhejiangensis</name>
    <dbReference type="NCBI Taxonomy" id="1632025"/>
    <lineage>
        <taxon>Bacteria</taxon>
        <taxon>Pseudomonadati</taxon>
        <taxon>Pseudomonadota</taxon>
        <taxon>Alphaproteobacteria</taxon>
        <taxon>Rhodobacterales</taxon>
        <taxon>Paracoccaceae</taxon>
        <taxon>Aliiroseovarius</taxon>
    </lineage>
</organism>
<reference evidence="8" key="1">
    <citation type="journal article" date="2019" name="Int. J. Syst. Evol. Microbiol.">
        <title>The Global Catalogue of Microorganisms (GCM) 10K type strain sequencing project: providing services to taxonomists for standard genome sequencing and annotation.</title>
        <authorList>
            <consortium name="The Broad Institute Genomics Platform"/>
            <consortium name="The Broad Institute Genome Sequencing Center for Infectious Disease"/>
            <person name="Wu L."/>
            <person name="Ma J."/>
        </authorList>
    </citation>
    <scope>NUCLEOTIDE SEQUENCE [LARGE SCALE GENOMIC DNA]</scope>
    <source>
        <strain evidence="8">KCTC 42443</strain>
    </source>
</reference>
<protein>
    <submittedName>
        <fullName evidence="7">Cytochrome c-554</fullName>
    </submittedName>
</protein>
<dbReference type="SUPFAM" id="SSF47175">
    <property type="entry name" value="Cytochromes"/>
    <property type="match status" value="1"/>
</dbReference>